<accession>A0AAN9W0T6</accession>
<dbReference type="AlphaFoldDB" id="A0AAN9W0T6"/>
<dbReference type="Proteomes" id="UP001378592">
    <property type="component" value="Unassembled WGS sequence"/>
</dbReference>
<proteinExistence type="predicted"/>
<evidence type="ECO:0000256" key="1">
    <source>
        <dbReference type="SAM" id="MobiDB-lite"/>
    </source>
</evidence>
<keyword evidence="3" id="KW-1185">Reference proteome</keyword>
<name>A0AAN9W0T6_9ORTH</name>
<reference evidence="2 3" key="1">
    <citation type="submission" date="2024-03" db="EMBL/GenBank/DDBJ databases">
        <title>The genome assembly and annotation of the cricket Gryllus longicercus Weissman &amp; Gray.</title>
        <authorList>
            <person name="Szrajer S."/>
            <person name="Gray D."/>
            <person name="Ylla G."/>
        </authorList>
    </citation>
    <scope>NUCLEOTIDE SEQUENCE [LARGE SCALE GENOMIC DNA]</scope>
    <source>
        <strain evidence="2">DAG 2021-001</strain>
        <tissue evidence="2">Whole body minus gut</tissue>
    </source>
</reference>
<sequence>MCPGWTLDKDSTHREERGAEQRLFSKETRRRLNFSPLQRRAASAVAPPACRVQRTFPGSQARSWALAGVRWWGAFWPRGDRSFWKPDARERARAAACRHRGGGGGHPPATRSGAGGAGGGESARAAHPCGGGGQPATRAGRHMLQAGVLWWQEEKLIRRRGAQAGWFVACCERGALNCVIDAIGVLGRWQHTHTRASVDGETTVATRAVRIEARYCEWKFLGTLRAAAWRRLRGGVRAIPSRLRHACYSENLVGDTDS</sequence>
<evidence type="ECO:0000313" key="2">
    <source>
        <dbReference type="EMBL" id="KAK7867804.1"/>
    </source>
</evidence>
<gene>
    <name evidence="2" type="ORF">R5R35_001216</name>
</gene>
<evidence type="ECO:0000313" key="3">
    <source>
        <dbReference type="Proteomes" id="UP001378592"/>
    </source>
</evidence>
<comment type="caution">
    <text evidence="2">The sequence shown here is derived from an EMBL/GenBank/DDBJ whole genome shotgun (WGS) entry which is preliminary data.</text>
</comment>
<dbReference type="EMBL" id="JAZDUA010000110">
    <property type="protein sequence ID" value="KAK7867804.1"/>
    <property type="molecule type" value="Genomic_DNA"/>
</dbReference>
<feature type="region of interest" description="Disordered" evidence="1">
    <location>
        <begin position="94"/>
        <end position="137"/>
    </location>
</feature>
<protein>
    <submittedName>
        <fullName evidence="2">Uncharacterized protein</fullName>
    </submittedName>
</protein>
<organism evidence="2 3">
    <name type="scientific">Gryllus longicercus</name>
    <dbReference type="NCBI Taxonomy" id="2509291"/>
    <lineage>
        <taxon>Eukaryota</taxon>
        <taxon>Metazoa</taxon>
        <taxon>Ecdysozoa</taxon>
        <taxon>Arthropoda</taxon>
        <taxon>Hexapoda</taxon>
        <taxon>Insecta</taxon>
        <taxon>Pterygota</taxon>
        <taxon>Neoptera</taxon>
        <taxon>Polyneoptera</taxon>
        <taxon>Orthoptera</taxon>
        <taxon>Ensifera</taxon>
        <taxon>Gryllidea</taxon>
        <taxon>Grylloidea</taxon>
        <taxon>Gryllidae</taxon>
        <taxon>Gryllinae</taxon>
        <taxon>Gryllus</taxon>
    </lineage>
</organism>